<evidence type="ECO:0000256" key="10">
    <source>
        <dbReference type="SAM" id="Phobius"/>
    </source>
</evidence>
<keyword evidence="3 13" id="KW-0808">Transferase</keyword>
<dbReference type="OrthoDB" id="9788659at2"/>
<comment type="catalytic activity">
    <reaction evidence="7">
        <text>L-threonyl-[protein] + ATP = O-phospho-L-threonyl-[protein] + ADP + H(+)</text>
        <dbReference type="Rhea" id="RHEA:46608"/>
        <dbReference type="Rhea" id="RHEA-COMP:11060"/>
        <dbReference type="Rhea" id="RHEA-COMP:11605"/>
        <dbReference type="ChEBI" id="CHEBI:15378"/>
        <dbReference type="ChEBI" id="CHEBI:30013"/>
        <dbReference type="ChEBI" id="CHEBI:30616"/>
        <dbReference type="ChEBI" id="CHEBI:61977"/>
        <dbReference type="ChEBI" id="CHEBI:456216"/>
        <dbReference type="EC" id="2.7.11.1"/>
    </reaction>
</comment>
<feature type="compositionally biased region" description="Basic and acidic residues" evidence="9">
    <location>
        <begin position="606"/>
        <end position="619"/>
    </location>
</feature>
<evidence type="ECO:0000256" key="5">
    <source>
        <dbReference type="ARBA" id="ARBA00022777"/>
    </source>
</evidence>
<dbReference type="SMART" id="SM00740">
    <property type="entry name" value="PASTA"/>
    <property type="match status" value="2"/>
</dbReference>
<keyword evidence="4" id="KW-0547">Nucleotide-binding</keyword>
<feature type="region of interest" description="Disordered" evidence="9">
    <location>
        <begin position="356"/>
        <end position="402"/>
    </location>
</feature>
<protein>
    <recommendedName>
        <fullName evidence="1">non-specific serine/threonine protein kinase</fullName>
        <ecNumber evidence="1">2.7.11.1</ecNumber>
    </recommendedName>
</protein>
<dbReference type="PROSITE" id="PS51178">
    <property type="entry name" value="PASTA"/>
    <property type="match status" value="2"/>
</dbReference>
<organism evidence="13 14">
    <name type="scientific">Anaerotruncus colihominis</name>
    <dbReference type="NCBI Taxonomy" id="169435"/>
    <lineage>
        <taxon>Bacteria</taxon>
        <taxon>Bacillati</taxon>
        <taxon>Bacillota</taxon>
        <taxon>Clostridia</taxon>
        <taxon>Eubacteriales</taxon>
        <taxon>Oscillospiraceae</taxon>
        <taxon>Anaerotruncus</taxon>
    </lineage>
</organism>
<dbReference type="InterPro" id="IPR005543">
    <property type="entry name" value="PASTA_dom"/>
</dbReference>
<evidence type="ECO:0000256" key="6">
    <source>
        <dbReference type="ARBA" id="ARBA00022840"/>
    </source>
</evidence>
<evidence type="ECO:0000256" key="2">
    <source>
        <dbReference type="ARBA" id="ARBA00022527"/>
    </source>
</evidence>
<dbReference type="Gene3D" id="3.30.10.20">
    <property type="match status" value="2"/>
</dbReference>
<dbReference type="InterPro" id="IPR011009">
    <property type="entry name" value="Kinase-like_dom_sf"/>
</dbReference>
<evidence type="ECO:0000259" key="12">
    <source>
        <dbReference type="PROSITE" id="PS51178"/>
    </source>
</evidence>
<keyword evidence="2" id="KW-0723">Serine/threonine-protein kinase</keyword>
<dbReference type="GO" id="GO:0106310">
    <property type="term" value="F:protein serine kinase activity"/>
    <property type="evidence" value="ECO:0007669"/>
    <property type="project" value="RHEA"/>
</dbReference>
<dbReference type="PANTHER" id="PTHR43289:SF34">
    <property type="entry name" value="SERINE_THREONINE-PROTEIN KINASE YBDM-RELATED"/>
    <property type="match status" value="1"/>
</dbReference>
<feature type="domain" description="PASTA" evidence="12">
    <location>
        <begin position="533"/>
        <end position="602"/>
    </location>
</feature>
<dbReference type="Pfam" id="PF03793">
    <property type="entry name" value="PASTA"/>
    <property type="match status" value="1"/>
</dbReference>
<dbReference type="CDD" id="cd06577">
    <property type="entry name" value="PASTA_pknB"/>
    <property type="match status" value="2"/>
</dbReference>
<evidence type="ECO:0000256" key="8">
    <source>
        <dbReference type="ARBA" id="ARBA00048679"/>
    </source>
</evidence>
<dbReference type="Gene3D" id="1.10.510.10">
    <property type="entry name" value="Transferase(Phosphotransferase) domain 1"/>
    <property type="match status" value="1"/>
</dbReference>
<dbReference type="RefSeq" id="WP_055244629.1">
    <property type="nucleotide sequence ID" value="NZ_CABIWA010000009.1"/>
</dbReference>
<reference evidence="13 14" key="1">
    <citation type="submission" date="2015-09" db="EMBL/GenBank/DDBJ databases">
        <authorList>
            <consortium name="Pathogen Informatics"/>
        </authorList>
    </citation>
    <scope>NUCLEOTIDE SEQUENCE [LARGE SCALE GENOMIC DNA]</scope>
    <source>
        <strain evidence="13 14">2789STDY5834939</strain>
    </source>
</reference>
<dbReference type="InterPro" id="IPR000719">
    <property type="entry name" value="Prot_kinase_dom"/>
</dbReference>
<feature type="region of interest" description="Disordered" evidence="9">
    <location>
        <begin position="606"/>
        <end position="647"/>
    </location>
</feature>
<feature type="domain" description="PASTA" evidence="12">
    <location>
        <begin position="465"/>
        <end position="532"/>
    </location>
</feature>
<feature type="compositionally biased region" description="Basic residues" evidence="9">
    <location>
        <begin position="390"/>
        <end position="402"/>
    </location>
</feature>
<dbReference type="EMBL" id="CZBE01000007">
    <property type="protein sequence ID" value="CUP57691.1"/>
    <property type="molecule type" value="Genomic_DNA"/>
</dbReference>
<keyword evidence="10" id="KW-0472">Membrane</keyword>
<evidence type="ECO:0000313" key="14">
    <source>
        <dbReference type="Proteomes" id="UP000095765"/>
    </source>
</evidence>
<dbReference type="GO" id="GO:0004674">
    <property type="term" value="F:protein serine/threonine kinase activity"/>
    <property type="evidence" value="ECO:0007669"/>
    <property type="project" value="UniProtKB-KW"/>
</dbReference>
<dbReference type="AlphaFoldDB" id="A0A174PDS0"/>
<dbReference type="Proteomes" id="UP000095765">
    <property type="component" value="Unassembled WGS sequence"/>
</dbReference>
<gene>
    <name evidence="13" type="primary">prkC_2</name>
    <name evidence="13" type="ORF">ERS852551_01241</name>
</gene>
<comment type="catalytic activity">
    <reaction evidence="8">
        <text>L-seryl-[protein] + ATP = O-phospho-L-seryl-[protein] + ADP + H(+)</text>
        <dbReference type="Rhea" id="RHEA:17989"/>
        <dbReference type="Rhea" id="RHEA-COMP:9863"/>
        <dbReference type="Rhea" id="RHEA-COMP:11604"/>
        <dbReference type="ChEBI" id="CHEBI:15378"/>
        <dbReference type="ChEBI" id="CHEBI:29999"/>
        <dbReference type="ChEBI" id="CHEBI:30616"/>
        <dbReference type="ChEBI" id="CHEBI:83421"/>
        <dbReference type="ChEBI" id="CHEBI:456216"/>
        <dbReference type="EC" id="2.7.11.1"/>
    </reaction>
</comment>
<keyword evidence="10" id="KW-1133">Transmembrane helix</keyword>
<dbReference type="GO" id="GO:0005524">
    <property type="term" value="F:ATP binding"/>
    <property type="evidence" value="ECO:0007669"/>
    <property type="project" value="UniProtKB-KW"/>
</dbReference>
<evidence type="ECO:0000256" key="7">
    <source>
        <dbReference type="ARBA" id="ARBA00047899"/>
    </source>
</evidence>
<evidence type="ECO:0000256" key="4">
    <source>
        <dbReference type="ARBA" id="ARBA00022741"/>
    </source>
</evidence>
<evidence type="ECO:0000313" key="13">
    <source>
        <dbReference type="EMBL" id="CUP57691.1"/>
    </source>
</evidence>
<dbReference type="SMART" id="SM00220">
    <property type="entry name" value="S_TKc"/>
    <property type="match status" value="1"/>
</dbReference>
<name>A0A174PDS0_9FIRM</name>
<keyword evidence="10" id="KW-0812">Transmembrane</keyword>
<evidence type="ECO:0000256" key="3">
    <source>
        <dbReference type="ARBA" id="ARBA00022679"/>
    </source>
</evidence>
<keyword evidence="5 13" id="KW-0418">Kinase</keyword>
<evidence type="ECO:0000259" key="11">
    <source>
        <dbReference type="PROSITE" id="PS50011"/>
    </source>
</evidence>
<dbReference type="SUPFAM" id="SSF56112">
    <property type="entry name" value="Protein kinase-like (PK-like)"/>
    <property type="match status" value="1"/>
</dbReference>
<dbReference type="Pfam" id="PF00069">
    <property type="entry name" value="Pkinase"/>
    <property type="match status" value="1"/>
</dbReference>
<sequence>MTVNEQNLCMGCMTPKFEGGKCSICGFDPDVPVNIDFLPPRTVIAERYLVGALVASDPEGAWYVGYDRREDVRVWVREYAPANIIRRDRVTLAVQPLASAEAQYKALMADFEDLSSMLRTLGQHEKVLPVLDIVRDYNTVYAVYRYIKTISLESFLERSGGKLSWRHTKKLLMPLFHTVENVHKAGLIHRGLSPRTIHLDQTGALWLSCFTIAAARTNKSELKAQLFDGYSAPEQYSLNSWQGTWTDVYALGALTYRAVTGGDPPAALDRIYGDNLLDAGMVGGDLTETVIAAVNHALAVEVDERTPTVEAMIASFLSNEASNTAIYTAAPRKQPYEPALQTAAVAQKSMQAAQHTQREIPLYTPAVRPSGDDGGDLLLPPDDDWERSARAGKKSGKGGKRKVKKSHPMLMLFLSALIATALLGGILYWFATTYLGDLLSPASSVAASETSSAAAQEGVDFSQGDTADDTVPRFVGANVDSIKSNEQLNSRYEFTYQEKYDDVYEAGVVCDQQPVEGTKMPNRGMITLYVSKGPEKTEIPEDAVGMRVEDLLKQFSEMEIKYQVIEKAYSEDYEPNTVVSTDPAPGSEIDKENDTVFVYIKKITESRSSRDERDDKELSSSRASSSSRKPSDDTVSRKLRPKSENGFYNEDGVWVEIID</sequence>
<feature type="transmembrane region" description="Helical" evidence="10">
    <location>
        <begin position="410"/>
        <end position="431"/>
    </location>
</feature>
<dbReference type="EC" id="2.7.11.1" evidence="1"/>
<dbReference type="PROSITE" id="PS50011">
    <property type="entry name" value="PROTEIN_KINASE_DOM"/>
    <property type="match status" value="1"/>
</dbReference>
<feature type="domain" description="Protein kinase" evidence="11">
    <location>
        <begin position="48"/>
        <end position="317"/>
    </location>
</feature>
<accession>A0A174PDS0</accession>
<evidence type="ECO:0000256" key="9">
    <source>
        <dbReference type="SAM" id="MobiDB-lite"/>
    </source>
</evidence>
<keyword evidence="6" id="KW-0067">ATP-binding</keyword>
<evidence type="ECO:0000256" key="1">
    <source>
        <dbReference type="ARBA" id="ARBA00012513"/>
    </source>
</evidence>
<proteinExistence type="predicted"/>
<dbReference type="PANTHER" id="PTHR43289">
    <property type="entry name" value="MITOGEN-ACTIVATED PROTEIN KINASE KINASE KINASE 20-RELATED"/>
    <property type="match status" value="1"/>
</dbReference>